<dbReference type="AlphaFoldDB" id="Q8SXB8"/>
<evidence type="ECO:0000313" key="1">
    <source>
        <dbReference type="EMBL" id="AAM11053.1"/>
    </source>
</evidence>
<protein>
    <submittedName>
        <fullName evidence="1">GH10590p</fullName>
    </submittedName>
</protein>
<dbReference type="AGR" id="FB:FBgn0004198"/>
<organism evidence="1">
    <name type="scientific">Drosophila melanogaster</name>
    <name type="common">Fruit fly</name>
    <dbReference type="NCBI Taxonomy" id="7227"/>
    <lineage>
        <taxon>Eukaryota</taxon>
        <taxon>Metazoa</taxon>
        <taxon>Ecdysozoa</taxon>
        <taxon>Arthropoda</taxon>
        <taxon>Hexapoda</taxon>
        <taxon>Insecta</taxon>
        <taxon>Pterygota</taxon>
        <taxon>Neoptera</taxon>
        <taxon>Endopterygota</taxon>
        <taxon>Diptera</taxon>
        <taxon>Brachycera</taxon>
        <taxon>Muscomorpha</taxon>
        <taxon>Ephydroidea</taxon>
        <taxon>Drosophilidae</taxon>
        <taxon>Drosophila</taxon>
        <taxon>Sophophora</taxon>
    </lineage>
</organism>
<gene>
    <name evidence="2" type="primary">ct</name>
    <name evidence="2" type="ORF">CG11387</name>
</gene>
<name>Q8SXB8_DROME</name>
<dbReference type="FlyBase" id="FBgn0004198">
    <property type="gene designation" value="ct"/>
</dbReference>
<dbReference type="UCSC" id="CG11387-RA">
    <property type="organism name" value="d. melanogaster"/>
</dbReference>
<evidence type="ECO:0000313" key="2">
    <source>
        <dbReference type="FlyBase" id="FBgn0004198"/>
    </source>
</evidence>
<sequence length="60" mass="7385">MRRVIKRNKLPTYTKHISKTLKKYNLRNLYKKQNTKQLKIFLKNMQTTFARCQRNLLRSS</sequence>
<dbReference type="OrthoDB" id="10257567at2759"/>
<reference evidence="1" key="1">
    <citation type="submission" date="2002-04" db="EMBL/GenBank/DDBJ databases">
        <authorList>
            <person name="Stapleton M."/>
            <person name="Brokstein P."/>
            <person name="Hong L."/>
            <person name="Agbayani A."/>
            <person name="Carlson J."/>
            <person name="Champe M."/>
            <person name="Chavez C."/>
            <person name="Dorsett V."/>
            <person name="Dresnek D."/>
            <person name="Farfan D."/>
            <person name="Frise E."/>
            <person name="George R."/>
            <person name="Gonzalez M."/>
            <person name="Guarin H."/>
            <person name="Kronmiller B."/>
            <person name="Li P."/>
            <person name="Liao G."/>
            <person name="Miranda A."/>
            <person name="Mungall C.J."/>
            <person name="Nunoo J."/>
            <person name="Pacleb J."/>
            <person name="Paragas V."/>
            <person name="Park S."/>
            <person name="Patel S."/>
            <person name="Phouanenavong S."/>
            <person name="Wan K."/>
            <person name="Yu C."/>
            <person name="Lewis S.E."/>
            <person name="Rubin G.M."/>
            <person name="Celniker S."/>
        </authorList>
    </citation>
    <scope>NUCLEOTIDE SEQUENCE</scope>
    <source>
        <strain evidence="1">Berkeley</strain>
    </source>
</reference>
<accession>Q8SXB8</accession>
<dbReference type="EMBL" id="AY094700">
    <property type="protein sequence ID" value="AAM11053.1"/>
    <property type="molecule type" value="mRNA"/>
</dbReference>
<proteinExistence type="evidence at transcript level"/>